<protein>
    <recommendedName>
        <fullName evidence="4">Cell division protein ZapB</fullName>
    </recommendedName>
</protein>
<evidence type="ECO:0000256" key="1">
    <source>
        <dbReference type="SAM" id="Coils"/>
    </source>
</evidence>
<accession>A0A1I1J9E6</accession>
<keyword evidence="1" id="KW-0175">Coiled coil</keyword>
<dbReference type="EMBL" id="FOLO01000009">
    <property type="protein sequence ID" value="SFC45174.1"/>
    <property type="molecule type" value="Genomic_DNA"/>
</dbReference>
<sequence length="76" mass="8689">MINDTLPQLEKLINQLIEQNTQLKQDFSELKDLNAKLTDENETLLLEALEVDEKQKHATNTLEGLLQKLQSVQQAS</sequence>
<dbReference type="AlphaFoldDB" id="A0A1I1J9E6"/>
<keyword evidence="3" id="KW-1185">Reference proteome</keyword>
<gene>
    <name evidence="2" type="ORF">SAMN02745724_01704</name>
</gene>
<dbReference type="STRING" id="1123010.SAMN02745724_01704"/>
<proteinExistence type="predicted"/>
<feature type="coiled-coil region" evidence="1">
    <location>
        <begin position="6"/>
        <end position="47"/>
    </location>
</feature>
<evidence type="ECO:0000313" key="2">
    <source>
        <dbReference type="EMBL" id="SFC45174.1"/>
    </source>
</evidence>
<organism evidence="2 3">
    <name type="scientific">Pseudoalteromonas denitrificans DSM 6059</name>
    <dbReference type="NCBI Taxonomy" id="1123010"/>
    <lineage>
        <taxon>Bacteria</taxon>
        <taxon>Pseudomonadati</taxon>
        <taxon>Pseudomonadota</taxon>
        <taxon>Gammaproteobacteria</taxon>
        <taxon>Alteromonadales</taxon>
        <taxon>Pseudoalteromonadaceae</taxon>
        <taxon>Pseudoalteromonas</taxon>
    </lineage>
</organism>
<dbReference type="OrthoDB" id="6228438at2"/>
<dbReference type="Proteomes" id="UP000198862">
    <property type="component" value="Unassembled WGS sequence"/>
</dbReference>
<evidence type="ECO:0008006" key="4">
    <source>
        <dbReference type="Google" id="ProtNLM"/>
    </source>
</evidence>
<name>A0A1I1J9E6_9GAMM</name>
<dbReference type="RefSeq" id="WP_091982734.1">
    <property type="nucleotide sequence ID" value="NZ_FOLO01000009.1"/>
</dbReference>
<dbReference type="Gene3D" id="1.20.5.340">
    <property type="match status" value="1"/>
</dbReference>
<reference evidence="2 3" key="1">
    <citation type="submission" date="2016-10" db="EMBL/GenBank/DDBJ databases">
        <authorList>
            <person name="de Groot N.N."/>
        </authorList>
    </citation>
    <scope>NUCLEOTIDE SEQUENCE [LARGE SCALE GENOMIC DNA]</scope>
    <source>
        <strain evidence="2 3">DSM 6059</strain>
    </source>
</reference>
<evidence type="ECO:0000313" key="3">
    <source>
        <dbReference type="Proteomes" id="UP000198862"/>
    </source>
</evidence>